<dbReference type="Proteomes" id="UP000307756">
    <property type="component" value="Unassembled WGS sequence"/>
</dbReference>
<evidence type="ECO:0000313" key="3">
    <source>
        <dbReference type="Proteomes" id="UP000307756"/>
    </source>
</evidence>
<keyword evidence="1" id="KW-0812">Transmembrane</keyword>
<comment type="caution">
    <text evidence="2">The sequence shown here is derived from an EMBL/GenBank/DDBJ whole genome shotgun (WGS) entry which is preliminary data.</text>
</comment>
<protein>
    <submittedName>
        <fullName evidence="2">Uncharacterized protein</fullName>
    </submittedName>
</protein>
<feature type="transmembrane region" description="Helical" evidence="1">
    <location>
        <begin position="183"/>
        <end position="204"/>
    </location>
</feature>
<name>A0A4U1D2W4_9BACI</name>
<proteinExistence type="predicted"/>
<feature type="transmembrane region" description="Helical" evidence="1">
    <location>
        <begin position="156"/>
        <end position="176"/>
    </location>
</feature>
<feature type="transmembrane region" description="Helical" evidence="1">
    <location>
        <begin position="57"/>
        <end position="79"/>
    </location>
</feature>
<feature type="transmembrane region" description="Helical" evidence="1">
    <location>
        <begin position="85"/>
        <end position="104"/>
    </location>
</feature>
<accession>A0A4U1D2W4</accession>
<organism evidence="2 3">
    <name type="scientific">Robertmurraya kyonggiensis</name>
    <dbReference type="NCBI Taxonomy" id="1037680"/>
    <lineage>
        <taxon>Bacteria</taxon>
        <taxon>Bacillati</taxon>
        <taxon>Bacillota</taxon>
        <taxon>Bacilli</taxon>
        <taxon>Bacillales</taxon>
        <taxon>Bacillaceae</taxon>
        <taxon>Robertmurraya</taxon>
    </lineage>
</organism>
<sequence>MTFCFEMMILSYLKAYTYYPMLVPNSPPDDSIAGNLFSQFSVSATALLIVSLNMKYYWYFIFALVYSIIEELFIVLGVYKQHWYQTWMTFVFLLILFWVTKHAYRICFSGLKGSIRYIFIFLGLVTLHENSIIWVLRLIGIQKFSENLQDDKQHSLILLASLYMLLLGIICMLLYFSRVQWGWKLAVILLLYIMHWLAMMFDLIIYKAGWFWISTSISIWGMYFFTYLIDKIYESRVETISDFGQE</sequence>
<reference evidence="2 3" key="1">
    <citation type="journal article" date="2011" name="J. Microbiol.">
        <title>Bacillus kyonggiensis sp. nov., isolated from soil of a lettuce field.</title>
        <authorList>
            <person name="Dong K."/>
            <person name="Lee S."/>
        </authorList>
    </citation>
    <scope>NUCLEOTIDE SEQUENCE [LARGE SCALE GENOMIC DNA]</scope>
    <source>
        <strain evidence="2 3">NB22</strain>
    </source>
</reference>
<evidence type="ECO:0000313" key="2">
    <source>
        <dbReference type="EMBL" id="TKC16729.1"/>
    </source>
</evidence>
<dbReference type="RefSeq" id="WP_136831137.1">
    <property type="nucleotide sequence ID" value="NZ_SWBM01000002.1"/>
</dbReference>
<gene>
    <name evidence="2" type="ORF">FA727_11695</name>
</gene>
<feature type="transmembrane region" description="Helical" evidence="1">
    <location>
        <begin position="116"/>
        <end position="136"/>
    </location>
</feature>
<dbReference type="AlphaFoldDB" id="A0A4U1D2W4"/>
<feature type="transmembrane region" description="Helical" evidence="1">
    <location>
        <begin position="210"/>
        <end position="229"/>
    </location>
</feature>
<keyword evidence="1" id="KW-1133">Transmembrane helix</keyword>
<keyword evidence="1" id="KW-0472">Membrane</keyword>
<dbReference type="OrthoDB" id="2942986at2"/>
<dbReference type="EMBL" id="SWBM01000002">
    <property type="protein sequence ID" value="TKC16729.1"/>
    <property type="molecule type" value="Genomic_DNA"/>
</dbReference>
<evidence type="ECO:0000256" key="1">
    <source>
        <dbReference type="SAM" id="Phobius"/>
    </source>
</evidence>
<keyword evidence="3" id="KW-1185">Reference proteome</keyword>